<feature type="compositionally biased region" description="Basic and acidic residues" evidence="1">
    <location>
        <begin position="594"/>
        <end position="608"/>
    </location>
</feature>
<feature type="region of interest" description="Disordered" evidence="1">
    <location>
        <begin position="427"/>
        <end position="452"/>
    </location>
</feature>
<evidence type="ECO:0000313" key="2">
    <source>
        <dbReference type="EMBL" id="EGC46854.1"/>
    </source>
</evidence>
<evidence type="ECO:0000313" key="3">
    <source>
        <dbReference type="Proteomes" id="UP000008142"/>
    </source>
</evidence>
<sequence>MDFMGCMWYHVREILPGCVGWNLACIPSSLFSVRLQAHNLFPAGLKYACAPLTTLPLSSEMPSDLVIQDSDESDAELSDIATSIDPLQDNKTTAKSVVILRDFLPPDQHAQYPRNGDNDDNNQLAEETINGIGSGADLHPNTHGAPSFDPTISVNFDQFLTSQSQDQTATGSVSLSQQRRESAWLGGEDGDGAYPMVMKSPRKSILKRGRTMDAGNTEVDDISVREKNIKRRRTMSVSEAFQGAVVKRVGIAGSREQGEGSYGASEEWSTERMIATESSLSPTKDDGGGTCEEDVPIEDPVAPENHSFTAETIPAPLATGSEAHTQKQPIVRSKSTQGFDDTAYDTELMSSVALARPHRTMSSSFISHPPQSSTESACDELALPHVVQVAITNMRPTAMSEKKQSVAEYAGMESDQDELDCIDFGGIPKERYKPPPSRSRSKAVIDPGMGGDGIGVGGDPYVEVMVPRENFPVAQSCPSREARDSIVAETTKTPERYSLNAMTQDVPLEASKRPLKSAKKKVKRGKTTSAMLKRALESDVEDDVIWMDEKPANVTFKDKENDSLSKSRKVERGEDSKGEPLGNKTESIQEEILPEEKVVDESDVKLDKVQQIPLDPTAAVAAATATVSAPEPKKRGRKRKKTSDGPTMESQLPFAETEQSTYGKKSIQPLAEQDQNIPTLKKAQGEKDSKPDTTTDAGAAEEADQVVQLNEQEQMKPMTPGPTCAPHSPSPQSQLQPQSQSSITTPAPQPVKTPQKTPISVQRGPDKHSPIMINKKASYRVGLSRTAKIAPLLKVVRK</sequence>
<accession>F0UNU2</accession>
<reference evidence="3" key="1">
    <citation type="submission" date="2008-07" db="EMBL/GenBank/DDBJ databases">
        <title>Annotation of Ajellomyces capsulatus strain H88.</title>
        <authorList>
            <person name="Champion M."/>
            <person name="Cuomo C."/>
            <person name="Ma L.-J."/>
            <person name="Henn M.R."/>
            <person name="Sil A."/>
            <person name="Goldman B."/>
            <person name="Young S.K."/>
            <person name="Kodira C.D."/>
            <person name="Zeng Q."/>
            <person name="Koehrsen M."/>
            <person name="Alvarado L."/>
            <person name="Berlin A."/>
            <person name="Borenstein D."/>
            <person name="Chen Z."/>
            <person name="Engels R."/>
            <person name="Freedman E."/>
            <person name="Gellesch M."/>
            <person name="Goldberg J."/>
            <person name="Griggs A."/>
            <person name="Gujja S."/>
            <person name="Heiman D."/>
            <person name="Hepburn T."/>
            <person name="Howarth C."/>
            <person name="Jen D."/>
            <person name="Larson L."/>
            <person name="Lewis B."/>
            <person name="Mehta T."/>
            <person name="Park D."/>
            <person name="Pearson M."/>
            <person name="Roberts A."/>
            <person name="Saif S."/>
            <person name="Shea T."/>
            <person name="Shenoy N."/>
            <person name="Sisk P."/>
            <person name="Stolte C."/>
            <person name="Sykes S."/>
            <person name="Walk T."/>
            <person name="White J."/>
            <person name="Yandava C."/>
            <person name="Klein B."/>
            <person name="McEwen J.G."/>
            <person name="Puccia R."/>
            <person name="Goldman G.H."/>
            <person name="Felipe M.S."/>
            <person name="Nino-Vega G."/>
            <person name="San-Blas G."/>
            <person name="Taylor J."/>
            <person name="Mendoza L."/>
            <person name="Galagan J."/>
            <person name="Nusbaum C."/>
            <person name="Birren B."/>
        </authorList>
    </citation>
    <scope>NUCLEOTIDE SEQUENCE [LARGE SCALE GENOMIC DNA]</scope>
    <source>
        <strain evidence="3">H88</strain>
    </source>
</reference>
<dbReference type="VEuPathDB" id="FungiDB:I7I53_00154"/>
<dbReference type="AlphaFoldDB" id="F0UNU2"/>
<organism evidence="3">
    <name type="scientific">Ajellomyces capsulatus (strain H88)</name>
    <name type="common">Darling's disease fungus</name>
    <name type="synonym">Histoplasma capsulatum</name>
    <dbReference type="NCBI Taxonomy" id="544711"/>
    <lineage>
        <taxon>Eukaryota</taxon>
        <taxon>Fungi</taxon>
        <taxon>Dikarya</taxon>
        <taxon>Ascomycota</taxon>
        <taxon>Pezizomycotina</taxon>
        <taxon>Eurotiomycetes</taxon>
        <taxon>Eurotiomycetidae</taxon>
        <taxon>Onygenales</taxon>
        <taxon>Ajellomycetaceae</taxon>
        <taxon>Histoplasma</taxon>
    </lineage>
</organism>
<dbReference type="OrthoDB" id="5404794at2759"/>
<dbReference type="STRING" id="544711.F0UNU2"/>
<feature type="compositionally biased region" description="Low complexity" evidence="1">
    <location>
        <begin position="730"/>
        <end position="746"/>
    </location>
</feature>
<dbReference type="Proteomes" id="UP000008142">
    <property type="component" value="Unassembled WGS sequence"/>
</dbReference>
<feature type="compositionally biased region" description="Basic and acidic residues" evidence="1">
    <location>
        <begin position="683"/>
        <end position="693"/>
    </location>
</feature>
<dbReference type="OMA" id="NSRDHEF"/>
<feature type="compositionally biased region" description="Basic and acidic residues" evidence="1">
    <location>
        <begin position="557"/>
        <end position="578"/>
    </location>
</feature>
<feature type="region of interest" description="Disordered" evidence="1">
    <location>
        <begin position="557"/>
        <end position="773"/>
    </location>
</feature>
<feature type="compositionally biased region" description="Low complexity" evidence="1">
    <location>
        <begin position="617"/>
        <end position="629"/>
    </location>
</feature>
<dbReference type="EMBL" id="DS990640">
    <property type="protein sequence ID" value="EGC46854.1"/>
    <property type="molecule type" value="Genomic_DNA"/>
</dbReference>
<proteinExistence type="predicted"/>
<protein>
    <submittedName>
        <fullName evidence="2">Uncharacterized protein</fullName>
    </submittedName>
</protein>
<dbReference type="HOGENOM" id="CLU_352301_0_0_1"/>
<name>F0UNU2_AJEC8</name>
<evidence type="ECO:0000256" key="1">
    <source>
        <dbReference type="SAM" id="MobiDB-lite"/>
    </source>
</evidence>
<gene>
    <name evidence="2" type="ORF">HCEG_06069</name>
</gene>